<organism evidence="1 2">
    <name type="scientific">Hibiscus sabdariffa</name>
    <name type="common">roselle</name>
    <dbReference type="NCBI Taxonomy" id="183260"/>
    <lineage>
        <taxon>Eukaryota</taxon>
        <taxon>Viridiplantae</taxon>
        <taxon>Streptophyta</taxon>
        <taxon>Embryophyta</taxon>
        <taxon>Tracheophyta</taxon>
        <taxon>Spermatophyta</taxon>
        <taxon>Magnoliopsida</taxon>
        <taxon>eudicotyledons</taxon>
        <taxon>Gunneridae</taxon>
        <taxon>Pentapetalae</taxon>
        <taxon>rosids</taxon>
        <taxon>malvids</taxon>
        <taxon>Malvales</taxon>
        <taxon>Malvaceae</taxon>
        <taxon>Malvoideae</taxon>
        <taxon>Hibiscus</taxon>
    </lineage>
</organism>
<protein>
    <submittedName>
        <fullName evidence="1">Uncharacterized protein</fullName>
    </submittedName>
</protein>
<evidence type="ECO:0000313" key="2">
    <source>
        <dbReference type="Proteomes" id="UP001472677"/>
    </source>
</evidence>
<gene>
    <name evidence="1" type="ORF">V6N12_065261</name>
</gene>
<keyword evidence="2" id="KW-1185">Reference proteome</keyword>
<comment type="caution">
    <text evidence="1">The sequence shown here is derived from an EMBL/GenBank/DDBJ whole genome shotgun (WGS) entry which is preliminary data.</text>
</comment>
<dbReference type="EMBL" id="JBBPBM010000002">
    <property type="protein sequence ID" value="KAK8596782.1"/>
    <property type="molecule type" value="Genomic_DNA"/>
</dbReference>
<evidence type="ECO:0000313" key="1">
    <source>
        <dbReference type="EMBL" id="KAK8596782.1"/>
    </source>
</evidence>
<accession>A0ABR2G9N1</accession>
<sequence length="68" mass="7423">MDENLVTTAWNKVKIQMTTFGLWRKPSSHTVKINVDGVTVVHSLAADSAFSLTLGGSWKRGEMEGVMG</sequence>
<dbReference type="Proteomes" id="UP001472677">
    <property type="component" value="Unassembled WGS sequence"/>
</dbReference>
<proteinExistence type="predicted"/>
<name>A0ABR2G9N1_9ROSI</name>
<reference evidence="1 2" key="1">
    <citation type="journal article" date="2024" name="G3 (Bethesda)">
        <title>Genome assembly of Hibiscus sabdariffa L. provides insights into metabolisms of medicinal natural products.</title>
        <authorList>
            <person name="Kim T."/>
        </authorList>
    </citation>
    <scope>NUCLEOTIDE SEQUENCE [LARGE SCALE GENOMIC DNA]</scope>
    <source>
        <strain evidence="1">TK-2024</strain>
        <tissue evidence="1">Old leaves</tissue>
    </source>
</reference>